<evidence type="ECO:0000313" key="2">
    <source>
        <dbReference type="EMBL" id="KAK6621009.1"/>
    </source>
</evidence>
<evidence type="ECO:0000313" key="5">
    <source>
        <dbReference type="Proteomes" id="UP001372834"/>
    </source>
</evidence>
<name>A0AAN8NLU8_POLSC</name>
<accession>A0AAN8NLU8</accession>
<dbReference type="AlphaFoldDB" id="A0AAN8NLU8"/>
<organism evidence="2 5">
    <name type="scientific">Polyplax serrata</name>
    <name type="common">Common mouse louse</name>
    <dbReference type="NCBI Taxonomy" id="468196"/>
    <lineage>
        <taxon>Eukaryota</taxon>
        <taxon>Metazoa</taxon>
        <taxon>Ecdysozoa</taxon>
        <taxon>Arthropoda</taxon>
        <taxon>Hexapoda</taxon>
        <taxon>Insecta</taxon>
        <taxon>Pterygota</taxon>
        <taxon>Neoptera</taxon>
        <taxon>Paraneoptera</taxon>
        <taxon>Psocodea</taxon>
        <taxon>Troctomorpha</taxon>
        <taxon>Phthiraptera</taxon>
        <taxon>Anoplura</taxon>
        <taxon>Polyplacidae</taxon>
        <taxon>Polyplax</taxon>
    </lineage>
</organism>
<feature type="compositionally biased region" description="Basic and acidic residues" evidence="1">
    <location>
        <begin position="130"/>
        <end position="148"/>
    </location>
</feature>
<evidence type="ECO:0000256" key="1">
    <source>
        <dbReference type="SAM" id="MobiDB-lite"/>
    </source>
</evidence>
<feature type="region of interest" description="Disordered" evidence="1">
    <location>
        <begin position="120"/>
        <end position="153"/>
    </location>
</feature>
<evidence type="ECO:0000313" key="4">
    <source>
        <dbReference type="Proteomes" id="UP001359485"/>
    </source>
</evidence>
<evidence type="ECO:0000313" key="3">
    <source>
        <dbReference type="EMBL" id="KAK6641922.1"/>
    </source>
</evidence>
<comment type="caution">
    <text evidence="2">The sequence shown here is derived from an EMBL/GenBank/DDBJ whole genome shotgun (WGS) entry which is preliminary data.</text>
</comment>
<proteinExistence type="predicted"/>
<protein>
    <submittedName>
        <fullName evidence="2">Uncharacterized protein</fullName>
    </submittedName>
</protein>
<feature type="region of interest" description="Disordered" evidence="1">
    <location>
        <begin position="62"/>
        <end position="91"/>
    </location>
</feature>
<dbReference type="EMBL" id="JAWJWE010000039">
    <property type="protein sequence ID" value="KAK6621009.1"/>
    <property type="molecule type" value="Genomic_DNA"/>
</dbReference>
<dbReference type="Proteomes" id="UP001372834">
    <property type="component" value="Unassembled WGS sequence"/>
</dbReference>
<gene>
    <name evidence="2" type="ORF">RUM43_011312</name>
    <name evidence="3" type="ORF">RUM44_013642</name>
</gene>
<sequence>MSPCGTSWTSLETIQSVLNDRLKKDEDTKFDRNLNLENYESSNSNCNICKVQCKRRTRKKSLDSEKTKYSRVKSVVPATDTDRGSSKSLPNQLHFEPNVKELFSFIESVLSSWFVEDGAYTSSQGDSENDDRSKSIEQESDEGDKQKTDDDDVFQITIEKHKKEKRKLKKVDESEFKEISLKFDCW</sequence>
<reference evidence="2 5" key="1">
    <citation type="submission" date="2023-10" db="EMBL/GenBank/DDBJ databases">
        <title>Genomes of two closely related lineages of the louse Polyplax serrata with different host specificities.</title>
        <authorList>
            <person name="Martinu J."/>
            <person name="Tarabai H."/>
            <person name="Stefka J."/>
            <person name="Hypsa V."/>
        </authorList>
    </citation>
    <scope>NUCLEOTIDE SEQUENCE [LARGE SCALE GENOMIC DNA]</scope>
    <source>
        <strain evidence="3">98ZLc_SE</strain>
        <strain evidence="2">HR10_N</strain>
    </source>
</reference>
<keyword evidence="4" id="KW-1185">Reference proteome</keyword>
<dbReference type="Proteomes" id="UP001359485">
    <property type="component" value="Unassembled WGS sequence"/>
</dbReference>
<dbReference type="EMBL" id="JAWJWF010000001">
    <property type="protein sequence ID" value="KAK6641922.1"/>
    <property type="molecule type" value="Genomic_DNA"/>
</dbReference>